<dbReference type="PROSITE" id="PS50893">
    <property type="entry name" value="ABC_TRANSPORTER_2"/>
    <property type="match status" value="1"/>
</dbReference>
<keyword evidence="5 7" id="KW-1133">Transmembrane helix</keyword>
<dbReference type="Pfam" id="PF00005">
    <property type="entry name" value="ABC_tran"/>
    <property type="match status" value="1"/>
</dbReference>
<comment type="subcellular location">
    <subcellularLocation>
        <location evidence="1">Cell membrane</location>
        <topology evidence="1">Multi-pass membrane protein</topology>
    </subcellularLocation>
</comment>
<name>A0A380LJ94_9FIRM</name>
<keyword evidence="10" id="KW-0378">Hydrolase</keyword>
<dbReference type="InterPro" id="IPR039421">
    <property type="entry name" value="Type_1_exporter"/>
</dbReference>
<dbReference type="CDD" id="cd03251">
    <property type="entry name" value="ABCC_MsbA"/>
    <property type="match status" value="1"/>
</dbReference>
<evidence type="ECO:0000313" key="10">
    <source>
        <dbReference type="EMBL" id="SUO03954.1"/>
    </source>
</evidence>
<dbReference type="AlphaFoldDB" id="A0A380LJ94"/>
<dbReference type="Gene3D" id="3.40.50.300">
    <property type="entry name" value="P-loop containing nucleotide triphosphate hydrolases"/>
    <property type="match status" value="1"/>
</dbReference>
<dbReference type="PANTHER" id="PTHR43394:SF1">
    <property type="entry name" value="ATP-BINDING CASSETTE SUB-FAMILY B MEMBER 10, MITOCHONDRIAL"/>
    <property type="match status" value="1"/>
</dbReference>
<feature type="transmembrane region" description="Helical" evidence="7">
    <location>
        <begin position="153"/>
        <end position="181"/>
    </location>
</feature>
<feature type="domain" description="ABC transporter" evidence="8">
    <location>
        <begin position="344"/>
        <end position="578"/>
    </location>
</feature>
<dbReference type="GO" id="GO:0015421">
    <property type="term" value="F:ABC-type oligopeptide transporter activity"/>
    <property type="evidence" value="ECO:0007669"/>
    <property type="project" value="TreeGrafter"/>
</dbReference>
<dbReference type="InterPro" id="IPR003593">
    <property type="entry name" value="AAA+_ATPase"/>
</dbReference>
<dbReference type="PROSITE" id="PS00211">
    <property type="entry name" value="ABC_TRANSPORTER_1"/>
    <property type="match status" value="1"/>
</dbReference>
<dbReference type="GO" id="GO:0016887">
    <property type="term" value="F:ATP hydrolysis activity"/>
    <property type="evidence" value="ECO:0007669"/>
    <property type="project" value="InterPro"/>
</dbReference>
<evidence type="ECO:0000256" key="1">
    <source>
        <dbReference type="ARBA" id="ARBA00004651"/>
    </source>
</evidence>
<dbReference type="FunFam" id="3.40.50.300:FF:000218">
    <property type="entry name" value="Multidrug ABC transporter ATP-binding protein"/>
    <property type="match status" value="1"/>
</dbReference>
<dbReference type="CDD" id="cd18549">
    <property type="entry name" value="ABC_6TM_YwjA_like"/>
    <property type="match status" value="1"/>
</dbReference>
<evidence type="ECO:0000256" key="4">
    <source>
        <dbReference type="ARBA" id="ARBA00022840"/>
    </source>
</evidence>
<dbReference type="GO" id="GO:0005524">
    <property type="term" value="F:ATP binding"/>
    <property type="evidence" value="ECO:0007669"/>
    <property type="project" value="UniProtKB-KW"/>
</dbReference>
<feature type="transmembrane region" description="Helical" evidence="7">
    <location>
        <begin position="251"/>
        <end position="275"/>
    </location>
</feature>
<evidence type="ECO:0000256" key="2">
    <source>
        <dbReference type="ARBA" id="ARBA00022692"/>
    </source>
</evidence>
<protein>
    <submittedName>
        <fullName evidence="10">ABC-type multidrug/protein/lipid transport system, ATPase component</fullName>
        <ecNumber evidence="10">3.6.3.-</ecNumber>
    </submittedName>
</protein>
<keyword evidence="3" id="KW-0547">Nucleotide-binding</keyword>
<dbReference type="Proteomes" id="UP000255523">
    <property type="component" value="Unassembled WGS sequence"/>
</dbReference>
<dbReference type="PANTHER" id="PTHR43394">
    <property type="entry name" value="ATP-DEPENDENT PERMEASE MDL1, MITOCHONDRIAL"/>
    <property type="match status" value="1"/>
</dbReference>
<evidence type="ECO:0000259" key="9">
    <source>
        <dbReference type="PROSITE" id="PS50929"/>
    </source>
</evidence>
<dbReference type="InterPro" id="IPR003439">
    <property type="entry name" value="ABC_transporter-like_ATP-bd"/>
</dbReference>
<evidence type="ECO:0000256" key="3">
    <source>
        <dbReference type="ARBA" id="ARBA00022741"/>
    </source>
</evidence>
<dbReference type="SUPFAM" id="SSF90123">
    <property type="entry name" value="ABC transporter transmembrane region"/>
    <property type="match status" value="1"/>
</dbReference>
<dbReference type="InterPro" id="IPR017871">
    <property type="entry name" value="ABC_transporter-like_CS"/>
</dbReference>
<dbReference type="Gene3D" id="1.20.1560.10">
    <property type="entry name" value="ABC transporter type 1, transmembrane domain"/>
    <property type="match status" value="1"/>
</dbReference>
<dbReference type="PROSITE" id="PS50929">
    <property type="entry name" value="ABC_TM1F"/>
    <property type="match status" value="1"/>
</dbReference>
<evidence type="ECO:0000256" key="6">
    <source>
        <dbReference type="ARBA" id="ARBA00023136"/>
    </source>
</evidence>
<reference evidence="10 11" key="1">
    <citation type="submission" date="2018-06" db="EMBL/GenBank/DDBJ databases">
        <authorList>
            <consortium name="Pathogen Informatics"/>
            <person name="Doyle S."/>
        </authorList>
    </citation>
    <scope>NUCLEOTIDE SEQUENCE [LARGE SCALE GENOMIC DNA]</scope>
    <source>
        <strain evidence="10 11">NCTC11087</strain>
    </source>
</reference>
<organism evidence="10 11">
    <name type="scientific">Faecalicoccus pleomorphus</name>
    <dbReference type="NCBI Taxonomy" id="1323"/>
    <lineage>
        <taxon>Bacteria</taxon>
        <taxon>Bacillati</taxon>
        <taxon>Bacillota</taxon>
        <taxon>Erysipelotrichia</taxon>
        <taxon>Erysipelotrichales</taxon>
        <taxon>Erysipelotrichaceae</taxon>
        <taxon>Faecalicoccus</taxon>
    </lineage>
</organism>
<dbReference type="EMBL" id="UHFX01000003">
    <property type="protein sequence ID" value="SUO03954.1"/>
    <property type="molecule type" value="Genomic_DNA"/>
</dbReference>
<feature type="domain" description="ABC transmembrane type-1" evidence="9">
    <location>
        <begin position="25"/>
        <end position="310"/>
    </location>
</feature>
<feature type="transmembrane region" description="Helical" evidence="7">
    <location>
        <begin position="60"/>
        <end position="77"/>
    </location>
</feature>
<dbReference type="SUPFAM" id="SSF52540">
    <property type="entry name" value="P-loop containing nucleoside triphosphate hydrolases"/>
    <property type="match status" value="1"/>
</dbReference>
<accession>A0A380LJ94</accession>
<feature type="transmembrane region" description="Helical" evidence="7">
    <location>
        <begin position="22"/>
        <end position="48"/>
    </location>
</feature>
<evidence type="ECO:0000256" key="5">
    <source>
        <dbReference type="ARBA" id="ARBA00022989"/>
    </source>
</evidence>
<dbReference type="GO" id="GO:0005886">
    <property type="term" value="C:plasma membrane"/>
    <property type="evidence" value="ECO:0007669"/>
    <property type="project" value="UniProtKB-SubCell"/>
</dbReference>
<sequence length="589" mass="66838">MIPGDAMKTFKHFIGYYKPYKFVFFFDLFCALTISLIDLAFPLILNYCTDTMFIQKSVEILQGLIWLLAGLLVLYVIRALCRYYVSAQGHIMGAHMERDMRKELFDQYQRLSFSYYDKHNTGIMMSRVVSDLFDICEFAHHGPENLFISLIKIIGSFVILSLIYWPLALLLFIVTLIMLVFSYTQNKSMRATFMDNRRKIGDVNAALQDSLAGIRVVQSFTNEDIEREKFAHSNNEFLASKKRNYRVMGTYYGMNNFFQGLLYVTVLVGGGYFVAMGNLSPLTLATFALYVNIFVAPIDILIEFTEMLQKGFSGFKRFEEVMKEVPDIQDAKNAHPLENVHGDISFKNVSFTYNKEESVLEHVNLDIPAGKKVALVGPSGSGKTTLCSLIPRFYDVQSGQILVDGQDVRDLQVKSLRQAIGLVQQDVYLFTGTIEQNIAYGKPDATPEEIIEAAKKANIHDFILSLPDGYDTFVGERGARLSGGQKQRISIARVFLKNPKILILDEATSALDNESERIIQKSLEKLSKDRTCITIAHRLSTIKNADEIVVINHDGLQERGTHEELMKKGGTYARYYNLQFEGLEQIMVS</sequence>
<dbReference type="InterPro" id="IPR027417">
    <property type="entry name" value="P-loop_NTPase"/>
</dbReference>
<keyword evidence="2 7" id="KW-0812">Transmembrane</keyword>
<keyword evidence="6 7" id="KW-0472">Membrane</keyword>
<dbReference type="SMART" id="SM00382">
    <property type="entry name" value="AAA"/>
    <property type="match status" value="1"/>
</dbReference>
<keyword evidence="11" id="KW-1185">Reference proteome</keyword>
<proteinExistence type="predicted"/>
<gene>
    <name evidence="10" type="ORF">NCTC11087_00838</name>
</gene>
<keyword evidence="4" id="KW-0067">ATP-binding</keyword>
<dbReference type="Pfam" id="PF00664">
    <property type="entry name" value="ABC_membrane"/>
    <property type="match status" value="1"/>
</dbReference>
<evidence type="ECO:0000313" key="11">
    <source>
        <dbReference type="Proteomes" id="UP000255523"/>
    </source>
</evidence>
<dbReference type="InterPro" id="IPR011527">
    <property type="entry name" value="ABC1_TM_dom"/>
</dbReference>
<dbReference type="EC" id="3.6.3.-" evidence="10"/>
<dbReference type="InterPro" id="IPR036640">
    <property type="entry name" value="ABC1_TM_sf"/>
</dbReference>
<evidence type="ECO:0000259" key="8">
    <source>
        <dbReference type="PROSITE" id="PS50893"/>
    </source>
</evidence>
<evidence type="ECO:0000256" key="7">
    <source>
        <dbReference type="SAM" id="Phobius"/>
    </source>
</evidence>